<feature type="domain" description="Peptidase S8/S53" evidence="1">
    <location>
        <begin position="181"/>
        <end position="278"/>
    </location>
</feature>
<organism evidence="2 3">
    <name type="scientific">Amycolatopsis balhimycina DSM 5908</name>
    <dbReference type="NCBI Taxonomy" id="1081091"/>
    <lineage>
        <taxon>Bacteria</taxon>
        <taxon>Bacillati</taxon>
        <taxon>Actinomycetota</taxon>
        <taxon>Actinomycetes</taxon>
        <taxon>Pseudonocardiales</taxon>
        <taxon>Pseudonocardiaceae</taxon>
        <taxon>Amycolatopsis</taxon>
    </lineage>
</organism>
<evidence type="ECO:0000313" key="2">
    <source>
        <dbReference type="EMBL" id="RSM39020.1"/>
    </source>
</evidence>
<reference evidence="2 3" key="1">
    <citation type="submission" date="2018-05" db="EMBL/GenBank/DDBJ databases">
        <title>Evolution of GPA BGCs.</title>
        <authorList>
            <person name="Waglechner N."/>
            <person name="Wright G.D."/>
        </authorList>
    </citation>
    <scope>NUCLEOTIDE SEQUENCE [LARGE SCALE GENOMIC DNA]</scope>
    <source>
        <strain evidence="2 3">DSM 5908</strain>
    </source>
</reference>
<sequence length="285" mass="31218">MTVQTELIVDSRYVEDVGNKLKDLRVWAGATEPETDDVLQLSLIRDLAGIAEFATKTRAKYWQEISALERRGGRQFTDLDVLLYEVRNQFASELGALPAIGKNRDTLIGYPQHKGLGDPDFGDRIDPPGNTYEVTAENPVRVGIVDTPLYWHPDFPKDQIEAEDGVAAEPDRKGIYSVWAGHATFVVAAAGNLGHIARPPWQIWPAAMNGVLAVGAAGADFSMKRDWVDTEADGLQVNGYYLDKPVRLSDASEQNFEGFARWSGTSFAAAAVTGKIAHDIACGKR</sequence>
<comment type="caution">
    <text evidence="2">The sequence shown here is derived from an EMBL/GenBank/DDBJ whole genome shotgun (WGS) entry which is preliminary data.</text>
</comment>
<accession>A0A428W7G2</accession>
<dbReference type="Pfam" id="PF00082">
    <property type="entry name" value="Peptidase_S8"/>
    <property type="match status" value="1"/>
</dbReference>
<name>A0A428W7G2_AMYBA</name>
<gene>
    <name evidence="2" type="ORF">DMA12_30940</name>
</gene>
<evidence type="ECO:0000259" key="1">
    <source>
        <dbReference type="Pfam" id="PF00082"/>
    </source>
</evidence>
<dbReference type="OrthoDB" id="5177045at2"/>
<dbReference type="GO" id="GO:0004252">
    <property type="term" value="F:serine-type endopeptidase activity"/>
    <property type="evidence" value="ECO:0007669"/>
    <property type="project" value="InterPro"/>
</dbReference>
<evidence type="ECO:0000313" key="3">
    <source>
        <dbReference type="Proteomes" id="UP000286716"/>
    </source>
</evidence>
<dbReference type="EMBL" id="QHHU01000048">
    <property type="protein sequence ID" value="RSM39020.1"/>
    <property type="molecule type" value="Genomic_DNA"/>
</dbReference>
<dbReference type="SUPFAM" id="SSF52743">
    <property type="entry name" value="Subtilisin-like"/>
    <property type="match status" value="1"/>
</dbReference>
<protein>
    <recommendedName>
        <fullName evidence="1">Peptidase S8/S53 domain-containing protein</fullName>
    </recommendedName>
</protein>
<dbReference type="GO" id="GO:0006508">
    <property type="term" value="P:proteolysis"/>
    <property type="evidence" value="ECO:0007669"/>
    <property type="project" value="InterPro"/>
</dbReference>
<keyword evidence="3" id="KW-1185">Reference proteome</keyword>
<dbReference type="Proteomes" id="UP000286716">
    <property type="component" value="Unassembled WGS sequence"/>
</dbReference>
<dbReference type="InterPro" id="IPR000209">
    <property type="entry name" value="Peptidase_S8/S53_dom"/>
</dbReference>
<dbReference type="AlphaFoldDB" id="A0A428W7G2"/>
<dbReference type="CDD" id="cd00306">
    <property type="entry name" value="Peptidases_S8_S53"/>
    <property type="match status" value="1"/>
</dbReference>
<dbReference type="InterPro" id="IPR036852">
    <property type="entry name" value="Peptidase_S8/S53_dom_sf"/>
</dbReference>
<dbReference type="Gene3D" id="3.40.50.200">
    <property type="entry name" value="Peptidase S8/S53 domain"/>
    <property type="match status" value="1"/>
</dbReference>
<dbReference type="RefSeq" id="WP_026468101.1">
    <property type="nucleotide sequence ID" value="NZ_QHHU01000048.1"/>
</dbReference>
<proteinExistence type="predicted"/>